<comment type="catalytic activity">
    <reaction evidence="1">
        <text>(7R,8S)-7,8-diammoniononanoate + CO2 + ATP = (4R,5S)-dethiobiotin + ADP + phosphate + 3 H(+)</text>
        <dbReference type="Rhea" id="RHEA:15805"/>
        <dbReference type="ChEBI" id="CHEBI:15378"/>
        <dbReference type="ChEBI" id="CHEBI:16526"/>
        <dbReference type="ChEBI" id="CHEBI:30616"/>
        <dbReference type="ChEBI" id="CHEBI:43474"/>
        <dbReference type="ChEBI" id="CHEBI:149469"/>
        <dbReference type="ChEBI" id="CHEBI:149473"/>
        <dbReference type="ChEBI" id="CHEBI:456216"/>
        <dbReference type="EC" id="6.3.3.3"/>
    </reaction>
</comment>
<gene>
    <name evidence="1 2" type="primary">bioD</name>
    <name evidence="2" type="ORF">GCM10009006_02890</name>
</gene>
<dbReference type="GO" id="GO:0009102">
    <property type="term" value="P:biotin biosynthetic process"/>
    <property type="evidence" value="ECO:0007669"/>
    <property type="project" value="UniProtKB-UniRule"/>
</dbReference>
<dbReference type="OrthoDB" id="201569at2157"/>
<dbReference type="EC" id="6.3.3.3" evidence="1"/>
<keyword evidence="1" id="KW-0067">ATP-binding</keyword>
<dbReference type="RefSeq" id="WP_188851102.1">
    <property type="nucleotide sequence ID" value="NZ_BMON01000001.1"/>
</dbReference>
<keyword evidence="1" id="KW-0460">Magnesium</keyword>
<dbReference type="Gene3D" id="3.40.50.300">
    <property type="entry name" value="P-loop containing nucleotide triphosphate hydrolases"/>
    <property type="match status" value="1"/>
</dbReference>
<dbReference type="InterPro" id="IPR027417">
    <property type="entry name" value="P-loop_NTPase"/>
</dbReference>
<dbReference type="HAMAP" id="MF_00336">
    <property type="entry name" value="BioD"/>
    <property type="match status" value="1"/>
</dbReference>
<protein>
    <recommendedName>
        <fullName evidence="1">ATP-dependent dethiobiotin synthetase BioD</fullName>
        <ecNumber evidence="1">6.3.3.3</ecNumber>
    </recommendedName>
    <alternativeName>
        <fullName evidence="1">DTB synthetase</fullName>
        <shortName evidence="1">DTBS</shortName>
    </alternativeName>
    <alternativeName>
        <fullName evidence="1">Dethiobiotin synthase</fullName>
    </alternativeName>
</protein>
<dbReference type="InterPro" id="IPR004472">
    <property type="entry name" value="DTB_synth_BioD"/>
</dbReference>
<feature type="active site" evidence="1">
    <location>
        <position position="55"/>
    </location>
</feature>
<comment type="function">
    <text evidence="1">Catalyzes a mechanistically unusual reaction, the ATP-dependent insertion of CO2 between the N7 and N8 nitrogen atoms of 7,8-diaminopelargonic acid (DAPA, also called 7,8-diammoniononanoate) to form a ureido ring.</text>
</comment>
<feature type="binding site" evidence="1">
    <location>
        <position position="237"/>
    </location>
    <ligand>
        <name>ATP</name>
        <dbReference type="ChEBI" id="CHEBI:30616"/>
    </ligand>
</feature>
<feature type="binding site" evidence="1">
    <location>
        <position position="66"/>
    </location>
    <ligand>
        <name>Mg(2+)</name>
        <dbReference type="ChEBI" id="CHEBI:18420"/>
    </ligand>
</feature>
<evidence type="ECO:0000256" key="1">
    <source>
        <dbReference type="HAMAP-Rule" id="MF_00336"/>
    </source>
</evidence>
<feature type="binding site" evidence="1">
    <location>
        <begin position="30"/>
        <end position="35"/>
    </location>
    <ligand>
        <name>ATP</name>
        <dbReference type="ChEBI" id="CHEBI:30616"/>
    </ligand>
</feature>
<evidence type="ECO:0000313" key="3">
    <source>
        <dbReference type="Proteomes" id="UP000656367"/>
    </source>
</evidence>
<comment type="pathway">
    <text evidence="1">Cofactor biosynthesis; biotin biosynthesis; biotin from 7,8-diaminononanoate: step 1/2.</text>
</comment>
<comment type="subcellular location">
    <subcellularLocation>
        <location evidence="1">Cytoplasm</location>
    </subcellularLocation>
</comment>
<name>A0A830FPJ3_HALAR</name>
<feature type="binding site" evidence="1">
    <location>
        <position position="66"/>
    </location>
    <ligand>
        <name>ATP</name>
        <dbReference type="ChEBI" id="CHEBI:30616"/>
    </ligand>
</feature>
<dbReference type="GO" id="GO:0000287">
    <property type="term" value="F:magnesium ion binding"/>
    <property type="evidence" value="ECO:0007669"/>
    <property type="project" value="UniProtKB-UniRule"/>
</dbReference>
<dbReference type="PIRSF" id="PIRSF006755">
    <property type="entry name" value="DTB_synth"/>
    <property type="match status" value="1"/>
</dbReference>
<keyword evidence="1" id="KW-0547">Nucleotide-binding</keyword>
<comment type="cofactor">
    <cofactor evidence="1">
        <name>Mg(2+)</name>
        <dbReference type="ChEBI" id="CHEBI:18420"/>
    </cofactor>
</comment>
<comment type="caution">
    <text evidence="2">The sequence shown here is derived from an EMBL/GenBank/DDBJ whole genome shotgun (WGS) entry which is preliminary data.</text>
</comment>
<dbReference type="EMBL" id="BMON01000001">
    <property type="protein sequence ID" value="GGM25042.1"/>
    <property type="molecule type" value="Genomic_DNA"/>
</dbReference>
<sequence length="246" mass="25413">MSETSDESKPEGGTGRIAEDGVFVVGTDTGVGKTVVTAGLTGWLREVGTAAVAVKPCQTGYPPDDDAEFVESVCGTADAAVCLQRLSPPLAPEVAAREADDDVTLSYESIRDGVADVVAGSETAVVEGIGGLRVPLADDREVIDLVADVGLPALVVARSGLGTLNHTALTVQALRRRGVPVVGVVLNEYEGEGATTAERTNPGVIERMTGCTVWPMPPLEIDSSASVIDGLRAHLPQSVLQQAIDQ</sequence>
<feature type="binding site" evidence="1">
    <location>
        <position position="59"/>
    </location>
    <ligand>
        <name>substrate</name>
    </ligand>
</feature>
<dbReference type="SUPFAM" id="SSF52540">
    <property type="entry name" value="P-loop containing nucleoside triphosphate hydrolases"/>
    <property type="match status" value="1"/>
</dbReference>
<comment type="caution">
    <text evidence="1">Lacks conserved residue(s) required for the propagation of feature annotation.</text>
</comment>
<evidence type="ECO:0000313" key="2">
    <source>
        <dbReference type="EMBL" id="GGM25042.1"/>
    </source>
</evidence>
<dbReference type="AlphaFoldDB" id="A0A830FPJ3"/>
<reference evidence="2" key="1">
    <citation type="journal article" date="2014" name="Int. J. Syst. Evol. Microbiol.">
        <title>Complete genome sequence of Corynebacterium casei LMG S-19264T (=DSM 44701T), isolated from a smear-ripened cheese.</title>
        <authorList>
            <consortium name="US DOE Joint Genome Institute (JGI-PGF)"/>
            <person name="Walter F."/>
            <person name="Albersmeier A."/>
            <person name="Kalinowski J."/>
            <person name="Ruckert C."/>
        </authorList>
    </citation>
    <scope>NUCLEOTIDE SEQUENCE</scope>
    <source>
        <strain evidence="2">JCM 15759</strain>
    </source>
</reference>
<organism evidence="2 3">
    <name type="scientific">Haloarcula argentinensis</name>
    <dbReference type="NCBI Taxonomy" id="43776"/>
    <lineage>
        <taxon>Archaea</taxon>
        <taxon>Methanobacteriati</taxon>
        <taxon>Methanobacteriota</taxon>
        <taxon>Stenosarchaea group</taxon>
        <taxon>Halobacteria</taxon>
        <taxon>Halobacteriales</taxon>
        <taxon>Haloarculaceae</taxon>
        <taxon>Haloarcula</taxon>
    </lineage>
</organism>
<dbReference type="GO" id="GO:0005829">
    <property type="term" value="C:cytosol"/>
    <property type="evidence" value="ECO:0007669"/>
    <property type="project" value="TreeGrafter"/>
</dbReference>
<feature type="binding site" evidence="1">
    <location>
        <position position="34"/>
    </location>
    <ligand>
        <name>Mg(2+)</name>
        <dbReference type="ChEBI" id="CHEBI:18420"/>
    </ligand>
</feature>
<dbReference type="NCBIfam" id="TIGR00347">
    <property type="entry name" value="bioD"/>
    <property type="match status" value="1"/>
</dbReference>
<feature type="binding site" evidence="1">
    <location>
        <begin position="127"/>
        <end position="130"/>
    </location>
    <ligand>
        <name>ATP</name>
        <dbReference type="ChEBI" id="CHEBI:30616"/>
    </ligand>
</feature>
<reference evidence="2" key="2">
    <citation type="submission" date="2020-09" db="EMBL/GenBank/DDBJ databases">
        <authorList>
            <person name="Sun Q."/>
            <person name="Ohkuma M."/>
        </authorList>
    </citation>
    <scope>NUCLEOTIDE SEQUENCE</scope>
    <source>
        <strain evidence="2">JCM 15759</strain>
    </source>
</reference>
<comment type="subunit">
    <text evidence="1">Homodimer.</text>
</comment>
<keyword evidence="1" id="KW-0963">Cytoplasm</keyword>
<keyword evidence="1" id="KW-0436">Ligase</keyword>
<dbReference type="PANTHER" id="PTHR43210:SF5">
    <property type="entry name" value="DETHIOBIOTIN SYNTHETASE"/>
    <property type="match status" value="1"/>
</dbReference>
<feature type="binding site" evidence="1">
    <location>
        <position position="127"/>
    </location>
    <ligand>
        <name>Mg(2+)</name>
        <dbReference type="ChEBI" id="CHEBI:18420"/>
    </ligand>
</feature>
<keyword evidence="1" id="KW-0479">Metal-binding</keyword>
<dbReference type="GO" id="GO:0005524">
    <property type="term" value="F:ATP binding"/>
    <property type="evidence" value="ECO:0007669"/>
    <property type="project" value="UniProtKB-UniRule"/>
</dbReference>
<dbReference type="CDD" id="cd03109">
    <property type="entry name" value="DTBS"/>
    <property type="match status" value="1"/>
</dbReference>
<keyword evidence="1" id="KW-0093">Biotin biosynthesis</keyword>
<dbReference type="PANTHER" id="PTHR43210">
    <property type="entry name" value="DETHIOBIOTIN SYNTHETASE"/>
    <property type="match status" value="1"/>
</dbReference>
<dbReference type="Proteomes" id="UP000656367">
    <property type="component" value="Unassembled WGS sequence"/>
</dbReference>
<proteinExistence type="inferred from homology"/>
<dbReference type="GO" id="GO:0004141">
    <property type="term" value="F:dethiobiotin synthase activity"/>
    <property type="evidence" value="ECO:0007669"/>
    <property type="project" value="UniProtKB-UniRule"/>
</dbReference>
<feature type="binding site" evidence="1">
    <location>
        <begin position="187"/>
        <end position="188"/>
    </location>
    <ligand>
        <name>ATP</name>
        <dbReference type="ChEBI" id="CHEBI:30616"/>
    </ligand>
</feature>
<dbReference type="Pfam" id="PF13500">
    <property type="entry name" value="AAA_26"/>
    <property type="match status" value="1"/>
</dbReference>
<dbReference type="UniPathway" id="UPA00078">
    <property type="reaction ID" value="UER00161"/>
</dbReference>
<comment type="similarity">
    <text evidence="1">Belongs to the dethiobiotin synthetase family.</text>
</comment>
<accession>A0A830FPJ3</accession>